<feature type="region of interest" description="Disordered" evidence="10">
    <location>
        <begin position="407"/>
        <end position="427"/>
    </location>
</feature>
<dbReference type="Pfam" id="PF18995">
    <property type="entry name" value="PRT6_C"/>
    <property type="match status" value="1"/>
</dbReference>
<dbReference type="EMBL" id="QVQW01000052">
    <property type="protein sequence ID" value="RKU42728.1"/>
    <property type="molecule type" value="Genomic_DNA"/>
</dbReference>
<protein>
    <recommendedName>
        <fullName evidence="9">E3 ubiquitin-protein ligase</fullName>
        <ecNumber evidence="9">2.3.2.27</ecNumber>
    </recommendedName>
</protein>
<dbReference type="SMART" id="SM00396">
    <property type="entry name" value="ZnF_UBR1"/>
    <property type="match status" value="1"/>
</dbReference>
<dbReference type="GO" id="GO:0005737">
    <property type="term" value="C:cytoplasm"/>
    <property type="evidence" value="ECO:0007669"/>
    <property type="project" value="TreeGrafter"/>
</dbReference>
<accession>A0A420Y4C9</accession>
<dbReference type="GO" id="GO:0000151">
    <property type="term" value="C:ubiquitin ligase complex"/>
    <property type="evidence" value="ECO:0007669"/>
    <property type="project" value="TreeGrafter"/>
</dbReference>
<dbReference type="STRING" id="177199.A0A420Y4C9"/>
<dbReference type="CDD" id="cd19673">
    <property type="entry name" value="UBR-box_UBR3"/>
    <property type="match status" value="1"/>
</dbReference>
<comment type="caution">
    <text evidence="12">The sequence shown here is derived from an EMBL/GenBank/DDBJ whole genome shotgun (WGS) entry which is preliminary data.</text>
</comment>
<evidence type="ECO:0000256" key="2">
    <source>
        <dbReference type="ARBA" id="ARBA00022679"/>
    </source>
</evidence>
<dbReference type="UniPathway" id="UPA00143"/>
<feature type="region of interest" description="Disordered" evidence="10">
    <location>
        <begin position="487"/>
        <end position="528"/>
    </location>
</feature>
<dbReference type="InterPro" id="IPR036390">
    <property type="entry name" value="WH_DNA-bd_sf"/>
</dbReference>
<name>A0A420Y4C9_9PEZI</name>
<dbReference type="InterPro" id="IPR003126">
    <property type="entry name" value="Znf_UBR"/>
</dbReference>
<dbReference type="GO" id="GO:0061630">
    <property type="term" value="F:ubiquitin protein ligase activity"/>
    <property type="evidence" value="ECO:0007669"/>
    <property type="project" value="UniProtKB-UniRule"/>
</dbReference>
<dbReference type="InterPro" id="IPR055194">
    <property type="entry name" value="UBR1-like_WH"/>
</dbReference>
<feature type="zinc finger region" description="UBR-type" evidence="8">
    <location>
        <begin position="88"/>
        <end position="160"/>
    </location>
</feature>
<dbReference type="InterPro" id="IPR039164">
    <property type="entry name" value="UBR1-like"/>
</dbReference>
<dbReference type="Gene3D" id="1.10.10.2670">
    <property type="entry name" value="E3 ubiquitin-protein ligase"/>
    <property type="match status" value="1"/>
</dbReference>
<dbReference type="GO" id="GO:0008270">
    <property type="term" value="F:zinc ion binding"/>
    <property type="evidence" value="ECO:0007669"/>
    <property type="project" value="UniProtKB-UniRule"/>
</dbReference>
<evidence type="ECO:0000256" key="10">
    <source>
        <dbReference type="SAM" id="MobiDB-lite"/>
    </source>
</evidence>
<evidence type="ECO:0000313" key="12">
    <source>
        <dbReference type="EMBL" id="RKU42728.1"/>
    </source>
</evidence>
<dbReference type="EC" id="2.3.2.27" evidence="9"/>
<evidence type="ECO:0000256" key="5">
    <source>
        <dbReference type="ARBA" id="ARBA00022786"/>
    </source>
</evidence>
<sequence>MEPPRSTQEQQLCQFLRDLPYQFSYRNTHDAQRELITSLFWSMAGGNQEYLKLFFPAGLPSRSDGIPKLKDAQGAVEGAEYTEGARGKACGHIFKPGEASYHCRTCSVDDTCCLCSKCFDATDHEGHITKFLISAGNSGCCDCGDPEAWKVPMSCSIHSAHEKPPDKGKGKEKDAPGLPEDLVASMRMTIGRILDFMLDVISCSPEQLRQVKTVESVHEDEEASRLSAIYGGGDTEPAEEFSVLLWNDEKHTVIDVQNQVARACRTTAAVGAQKAYETDSIGRSIVKQGTDLEELIEVAELLEKIRVTVTIRSSRDTFREQMCGTIVEWLNDISGCAVGSDNFILRQIICEELVLKSWWRGSSAAHAMVGKDGIDNEWEIEEEPDHRHPEHFIQIHITNLLRARQATTTGDGTGGVDDEEEEEEDDDDVIASDGLDDQFMFGEFGDDDGDEDDEDVQMVDVGDDEEVGLAERFEMEARALREVAGEAGEATMASYPRPPPPPPPPAPAARHNRDRELTPSDSDTAEPLIPPEVYVKSHLEIPKTVGSKNDETVPAKPGSYWLGTPAGYVVQDDLPLSENIFERVRLDWLVLFDVRMWKKVRIDLRSLYIGTVVAVPEFKRILGLRFAGIYTTLAQLYLVGDREPDHSIINLSLQILTTPSITAEVVERCNFLTTLMAIIYTFLTTRQVGYPWNVSSTAVLAFDIGSVTNRRMYHFFMDLRHLMASAHVQEKLRTEERYILQFLDLVKLHQGICPNTRAVGEHVEYEADGWIGASLIMREINSLCRHFSDAFRDLAPDGENHDHIARALRLIAKTVIINSIGAERHKFQQAEIKDEVKFKTVSDFEFENNREFSVVRFVVEEQHISFHHALHYTLSYLIECGKSMSIEELRALLGFSQKELTLPPRSMGRKWFPSKEYSPEDLLMAAFDYPLRVCAWLAQMKAGMWVRNGLSLRHQAGTYRNVLQRDTSHQRDIFLLQTALVVCDPSRVLASIVERFGMEKWVKGFFEQKSRGQDDTQHLDVVEDMIHLLIVLLSDRTALLPNADGTSTSLLTMRRDLIHVLCFKPLSFSDICQKLPNKYQEQADFHNLLDEMTTFRAPEGLTDVGTFELKPEYVEEIDPYISHYSKNQREEAEMFYRRIVAKKTGKPVEDIVYEPRLRPITSGAFVGLADCTTTGMFAQIIYYSLLYPLIAKKLTPEVPFTRVETFLQVVLHLILLTLSEEADGTSSDTSFVRFALHHAGRSNFMPDAPHAKTIVALLNLMVTMDDFKACHPKIHLILKRMREWQPSCFDAVYKHLGLSLDRMDTASPVAAAALDEEKEKKRKAALARQAKVMAQMKAQQNTFMSTQDTIDWGDVDVDEDEDLPPAEEHKRYWKYPSETCILCQEETDDHQLYGSFAYFMESNILRTTDLQDGDFVREAFNVPENLDRSAEAIRPYGIAHENRTTITKVNRQGETVTTEVQGLGKGFPSHLCRPGPVSVGCGHVMHFSCFQQYFKATIDRQKTQIARHQPENTSRNEFVCPLCKALGNAFLPIVWKGKEESYPGALQSSASFDEWLRTQLSSAYYLLGASRPKDKVQESFADYVSQTMKNQVGERAAELLEEAWGSAVVQGHESSISPFGEAYMATLGLGSGTSDVPSMSSTTSSESHDMMQELVSAYQRLNHTLLRNELKSRHDTDRVLQGKAVRVRRDLCFSDILARSVGMSISAVEIQQRGVEAEYGLTFLDKIPEQVLTHLRTLSETVTSYIAVGGLMKAGDNPIDTEYRLDAERQHCQLFAGQYLGEETDNVPRPLDAYPPLLCLDPFLFLCESAFGVVPAQGFEISHYLRACYLAEITKVVYHMSQNMSASLWVSEVASQGPGLDPAVEEFRKFCLHITQTTARMSHQFGVSGGPNERDNQNLGFSQPGLHTLDGWYRFVRNYALTFLRKCVVLLYVKYGVDFNNHVSPNPEQKELERLTEALRLPSFDEMMSAVTSEDTNHDLPAGRAARRLVDGWITHKALFSQISNERGAEQPIELPIALPESALLSHPGIFELIGLPKSYGTLIEEYAKRTCPSSGEALSDPMLCLFCGEIFCGQGICCSKEIREPRTHKKITIGGANQHSVKCQNNLGLFISIRRCGVFVLCRRSGSFANAPYIDKYGEMDMGLRHGRELFLHQKRYDIFLRNMWLSHGIPSFVARKLEAELNNGGWETL</sequence>
<dbReference type="PANTHER" id="PTHR21497:SF24">
    <property type="entry name" value="E3 UBIQUITIN-PROTEIN LIGASE UBR1"/>
    <property type="match status" value="1"/>
</dbReference>
<feature type="domain" description="UBR-type" evidence="11">
    <location>
        <begin position="88"/>
        <end position="160"/>
    </location>
</feature>
<dbReference type="Gene3D" id="2.10.110.30">
    <property type="match status" value="1"/>
</dbReference>
<keyword evidence="5 9" id="KW-0833">Ubl conjugation pathway</keyword>
<comment type="pathway">
    <text evidence="9">Protein modification; protein ubiquitination.</text>
</comment>
<feature type="compositionally biased region" description="Pro residues" evidence="10">
    <location>
        <begin position="496"/>
        <end position="507"/>
    </location>
</feature>
<evidence type="ECO:0000259" key="11">
    <source>
        <dbReference type="PROSITE" id="PS51157"/>
    </source>
</evidence>
<comment type="function">
    <text evidence="9">Ubiquitin ligase protein which is a component of the N-end rule pathway. Recognizes and binds to proteins bearing specific N-terminal residues that are destabilizing according to the N-end rule, leading to their ubiquitination and subsequent degradation.</text>
</comment>
<gene>
    <name evidence="12" type="ORF">DL546_004232</name>
</gene>
<comment type="catalytic activity">
    <reaction evidence="1 9">
        <text>S-ubiquitinyl-[E2 ubiquitin-conjugating enzyme]-L-cysteine + [acceptor protein]-L-lysine = [E2 ubiquitin-conjugating enzyme]-L-cysteine + N(6)-ubiquitinyl-[acceptor protein]-L-lysine.</text>
        <dbReference type="EC" id="2.3.2.27"/>
    </reaction>
</comment>
<proteinExistence type="inferred from homology"/>
<evidence type="ECO:0000256" key="3">
    <source>
        <dbReference type="ARBA" id="ARBA00022723"/>
    </source>
</evidence>
<dbReference type="FunFam" id="2.10.110.30:FF:000001">
    <property type="entry name" value="E3 ubiquitin-protein ligase UBR2 isoform 1"/>
    <property type="match status" value="1"/>
</dbReference>
<evidence type="ECO:0000256" key="7">
    <source>
        <dbReference type="ARBA" id="ARBA00046341"/>
    </source>
</evidence>
<dbReference type="Pfam" id="PF02207">
    <property type="entry name" value="zf-UBR"/>
    <property type="match status" value="1"/>
</dbReference>
<dbReference type="InterPro" id="IPR042065">
    <property type="entry name" value="E3_ELL-like"/>
</dbReference>
<feature type="compositionally biased region" description="Acidic residues" evidence="10">
    <location>
        <begin position="416"/>
        <end position="427"/>
    </location>
</feature>
<reference evidence="12 13" key="1">
    <citation type="submission" date="2018-08" db="EMBL/GenBank/DDBJ databases">
        <title>Draft genome of the lignicolous fungus Coniochaeta pulveracea.</title>
        <authorList>
            <person name="Borstlap C.J."/>
            <person name="De Witt R.N."/>
            <person name="Botha A."/>
            <person name="Volschenk H."/>
        </authorList>
    </citation>
    <scope>NUCLEOTIDE SEQUENCE [LARGE SCALE GENOMIC DNA]</scope>
    <source>
        <strain evidence="12 13">CAB683</strain>
    </source>
</reference>
<dbReference type="InterPro" id="IPR044046">
    <property type="entry name" value="E3_ligase_UBR-like_C"/>
</dbReference>
<dbReference type="OrthoDB" id="26387at2759"/>
<dbReference type="CDD" id="cd16482">
    <property type="entry name" value="RING-H2_UBR1-like"/>
    <property type="match status" value="1"/>
</dbReference>
<evidence type="ECO:0000256" key="1">
    <source>
        <dbReference type="ARBA" id="ARBA00000900"/>
    </source>
</evidence>
<keyword evidence="4 9" id="KW-0863">Zinc-finger</keyword>
<keyword evidence="2 9" id="KW-0808">Transferase</keyword>
<dbReference type="PANTHER" id="PTHR21497">
    <property type="entry name" value="UBIQUITIN LIGASE E3 ALPHA-RELATED"/>
    <property type="match status" value="1"/>
</dbReference>
<dbReference type="GO" id="GO:0071596">
    <property type="term" value="P:ubiquitin-dependent protein catabolic process via the N-end rule pathway"/>
    <property type="evidence" value="ECO:0007669"/>
    <property type="project" value="UniProtKB-UniRule"/>
</dbReference>
<dbReference type="SUPFAM" id="SSF46785">
    <property type="entry name" value="Winged helix' DNA-binding domain"/>
    <property type="match status" value="1"/>
</dbReference>
<dbReference type="GO" id="GO:0016567">
    <property type="term" value="P:protein ubiquitination"/>
    <property type="evidence" value="ECO:0007669"/>
    <property type="project" value="UniProtKB-UniRule"/>
</dbReference>
<evidence type="ECO:0000256" key="4">
    <source>
        <dbReference type="ARBA" id="ARBA00022771"/>
    </source>
</evidence>
<evidence type="ECO:0000313" key="13">
    <source>
        <dbReference type="Proteomes" id="UP000275385"/>
    </source>
</evidence>
<keyword evidence="13" id="KW-1185">Reference proteome</keyword>
<keyword evidence="3 9" id="KW-0479">Metal-binding</keyword>
<dbReference type="Pfam" id="PF22960">
    <property type="entry name" value="WHD_UBR1"/>
    <property type="match status" value="1"/>
</dbReference>
<organism evidence="12 13">
    <name type="scientific">Coniochaeta pulveracea</name>
    <dbReference type="NCBI Taxonomy" id="177199"/>
    <lineage>
        <taxon>Eukaryota</taxon>
        <taxon>Fungi</taxon>
        <taxon>Dikarya</taxon>
        <taxon>Ascomycota</taxon>
        <taxon>Pezizomycotina</taxon>
        <taxon>Sordariomycetes</taxon>
        <taxon>Sordariomycetidae</taxon>
        <taxon>Coniochaetales</taxon>
        <taxon>Coniochaetaceae</taxon>
        <taxon>Coniochaeta</taxon>
    </lineage>
</organism>
<evidence type="ECO:0000256" key="8">
    <source>
        <dbReference type="PROSITE-ProRule" id="PRU00508"/>
    </source>
</evidence>
<evidence type="ECO:0000256" key="6">
    <source>
        <dbReference type="ARBA" id="ARBA00022833"/>
    </source>
</evidence>
<dbReference type="PROSITE" id="PS51157">
    <property type="entry name" value="ZF_UBR"/>
    <property type="match status" value="1"/>
</dbReference>
<evidence type="ECO:0000256" key="9">
    <source>
        <dbReference type="RuleBase" id="RU366018"/>
    </source>
</evidence>
<dbReference type="Proteomes" id="UP000275385">
    <property type="component" value="Unassembled WGS sequence"/>
</dbReference>
<keyword evidence="6 9" id="KW-0862">Zinc</keyword>
<comment type="similarity">
    <text evidence="7 9">Belongs to the E3 ubiquitin-protein ligase UBR1-like family.</text>
</comment>